<evidence type="ECO:0000256" key="2">
    <source>
        <dbReference type="ARBA" id="ARBA00022692"/>
    </source>
</evidence>
<feature type="domain" description="Rhodopsin" evidence="7">
    <location>
        <begin position="17"/>
        <end position="208"/>
    </location>
</feature>
<dbReference type="InterPro" id="IPR052337">
    <property type="entry name" value="SAT4-like"/>
</dbReference>
<sequence length="312" mass="34448">DINIAGLTIAIIVTFTRLGIRIRSRKLGWDDFWAAASVIGAALLMTGVLIILDPQPWMTQATLVAGYYITSEGFYIIVWTSRLSILFTIIRISPISMRKVLYTVAGAFGLMWIFLGMQEIVICEREPGWKAAVPTQCHLGKQVAIAQLTTDLIADLSLLIVPVHLFWSSLMPAGQRMRLNLVFSTCFLTTIVSLVHAYWIFANRGLNEIFTGIFEVSISMIVSSLSVIVGFAYRCLSQDNSPTLRPTTPQIQRHSHATNGAPISVDIKTTIYTDLEAGKAASSSQQGLDDDGSVYDRGCKLPAITQLEELRF</sequence>
<gene>
    <name evidence="8" type="ORF">GYMLUDRAFT_177833</name>
</gene>
<dbReference type="GO" id="GO:0016020">
    <property type="term" value="C:membrane"/>
    <property type="evidence" value="ECO:0007669"/>
    <property type="project" value="UniProtKB-SubCell"/>
</dbReference>
<feature type="transmembrane region" description="Helical" evidence="6">
    <location>
        <begin position="32"/>
        <end position="52"/>
    </location>
</feature>
<evidence type="ECO:0000256" key="3">
    <source>
        <dbReference type="ARBA" id="ARBA00022989"/>
    </source>
</evidence>
<evidence type="ECO:0000256" key="6">
    <source>
        <dbReference type="SAM" id="Phobius"/>
    </source>
</evidence>
<comment type="similarity">
    <text evidence="5">Belongs to the SAT4 family.</text>
</comment>
<dbReference type="OrthoDB" id="444631at2759"/>
<dbReference type="HOGENOM" id="CLU_052841_0_1_1"/>
<feature type="transmembrane region" description="Helical" evidence="6">
    <location>
        <begin position="179"/>
        <end position="201"/>
    </location>
</feature>
<dbReference type="PANTHER" id="PTHR33048">
    <property type="entry name" value="PTH11-LIKE INTEGRAL MEMBRANE PROTEIN (AFU_ORTHOLOGUE AFUA_5G11245)"/>
    <property type="match status" value="1"/>
</dbReference>
<keyword evidence="3 6" id="KW-1133">Transmembrane helix</keyword>
<evidence type="ECO:0000313" key="8">
    <source>
        <dbReference type="EMBL" id="KIK54186.1"/>
    </source>
</evidence>
<feature type="non-terminal residue" evidence="8">
    <location>
        <position position="312"/>
    </location>
</feature>
<dbReference type="InterPro" id="IPR049326">
    <property type="entry name" value="Rhodopsin_dom_fungi"/>
</dbReference>
<keyword evidence="9" id="KW-1185">Reference proteome</keyword>
<reference evidence="8 9" key="1">
    <citation type="submission" date="2014-04" db="EMBL/GenBank/DDBJ databases">
        <title>Evolutionary Origins and Diversification of the Mycorrhizal Mutualists.</title>
        <authorList>
            <consortium name="DOE Joint Genome Institute"/>
            <consortium name="Mycorrhizal Genomics Consortium"/>
            <person name="Kohler A."/>
            <person name="Kuo A."/>
            <person name="Nagy L.G."/>
            <person name="Floudas D."/>
            <person name="Copeland A."/>
            <person name="Barry K.W."/>
            <person name="Cichocki N."/>
            <person name="Veneault-Fourrey C."/>
            <person name="LaButti K."/>
            <person name="Lindquist E.A."/>
            <person name="Lipzen A."/>
            <person name="Lundell T."/>
            <person name="Morin E."/>
            <person name="Murat C."/>
            <person name="Riley R."/>
            <person name="Ohm R."/>
            <person name="Sun H."/>
            <person name="Tunlid A."/>
            <person name="Henrissat B."/>
            <person name="Grigoriev I.V."/>
            <person name="Hibbett D.S."/>
            <person name="Martin F."/>
        </authorList>
    </citation>
    <scope>NUCLEOTIDE SEQUENCE [LARGE SCALE GENOMIC DNA]</scope>
    <source>
        <strain evidence="8 9">FD-317 M1</strain>
    </source>
</reference>
<dbReference type="Proteomes" id="UP000053593">
    <property type="component" value="Unassembled WGS sequence"/>
</dbReference>
<dbReference type="Pfam" id="PF20684">
    <property type="entry name" value="Fung_rhodopsin"/>
    <property type="match status" value="1"/>
</dbReference>
<comment type="subcellular location">
    <subcellularLocation>
        <location evidence="1">Membrane</location>
        <topology evidence="1">Multi-pass membrane protein</topology>
    </subcellularLocation>
</comment>
<dbReference type="EMBL" id="KN834819">
    <property type="protein sequence ID" value="KIK54186.1"/>
    <property type="molecule type" value="Genomic_DNA"/>
</dbReference>
<keyword evidence="2 6" id="KW-0812">Transmembrane</keyword>
<evidence type="ECO:0000256" key="1">
    <source>
        <dbReference type="ARBA" id="ARBA00004141"/>
    </source>
</evidence>
<feature type="transmembrane region" description="Helical" evidence="6">
    <location>
        <begin position="213"/>
        <end position="236"/>
    </location>
</feature>
<protein>
    <recommendedName>
        <fullName evidence="7">Rhodopsin domain-containing protein</fullName>
    </recommendedName>
</protein>
<feature type="transmembrane region" description="Helical" evidence="6">
    <location>
        <begin position="142"/>
        <end position="167"/>
    </location>
</feature>
<organism evidence="8 9">
    <name type="scientific">Collybiopsis luxurians FD-317 M1</name>
    <dbReference type="NCBI Taxonomy" id="944289"/>
    <lineage>
        <taxon>Eukaryota</taxon>
        <taxon>Fungi</taxon>
        <taxon>Dikarya</taxon>
        <taxon>Basidiomycota</taxon>
        <taxon>Agaricomycotina</taxon>
        <taxon>Agaricomycetes</taxon>
        <taxon>Agaricomycetidae</taxon>
        <taxon>Agaricales</taxon>
        <taxon>Marasmiineae</taxon>
        <taxon>Omphalotaceae</taxon>
        <taxon>Collybiopsis</taxon>
        <taxon>Collybiopsis luxurians</taxon>
    </lineage>
</organism>
<evidence type="ECO:0000313" key="9">
    <source>
        <dbReference type="Proteomes" id="UP000053593"/>
    </source>
</evidence>
<dbReference type="AlphaFoldDB" id="A0A0D0BHD0"/>
<evidence type="ECO:0000259" key="7">
    <source>
        <dbReference type="Pfam" id="PF20684"/>
    </source>
</evidence>
<evidence type="ECO:0000256" key="4">
    <source>
        <dbReference type="ARBA" id="ARBA00023136"/>
    </source>
</evidence>
<keyword evidence="4 6" id="KW-0472">Membrane</keyword>
<dbReference type="PANTHER" id="PTHR33048:SF47">
    <property type="entry name" value="INTEGRAL MEMBRANE PROTEIN-RELATED"/>
    <property type="match status" value="1"/>
</dbReference>
<proteinExistence type="inferred from homology"/>
<feature type="transmembrane region" description="Helical" evidence="6">
    <location>
        <begin position="100"/>
        <end position="122"/>
    </location>
</feature>
<evidence type="ECO:0000256" key="5">
    <source>
        <dbReference type="ARBA" id="ARBA00038359"/>
    </source>
</evidence>
<name>A0A0D0BHD0_9AGAR</name>
<accession>A0A0D0BHD0</accession>